<accession>A0A133VD26</accession>
<dbReference type="AlphaFoldDB" id="A0A133VD26"/>
<organism evidence="4 5">
    <name type="scientific">candidate division MSBL1 archaeon SCGC-AAA261O19</name>
    <dbReference type="NCBI Taxonomy" id="1698277"/>
    <lineage>
        <taxon>Archaea</taxon>
        <taxon>Methanobacteriati</taxon>
        <taxon>Methanobacteriota</taxon>
        <taxon>candidate division MSBL1</taxon>
    </lineage>
</organism>
<name>A0A133VD26_9EURY</name>
<dbReference type="Pfam" id="PF01156">
    <property type="entry name" value="IU_nuc_hydro"/>
    <property type="match status" value="1"/>
</dbReference>
<evidence type="ECO:0000313" key="5">
    <source>
        <dbReference type="Proteomes" id="UP000070076"/>
    </source>
</evidence>
<dbReference type="PATRIC" id="fig|1698277.3.peg.539"/>
<comment type="caution">
    <text evidence="4">The sequence shown here is derived from an EMBL/GenBank/DDBJ whole genome shotgun (WGS) entry which is preliminary data.</text>
</comment>
<dbReference type="PANTHER" id="PTHR12304:SF4">
    <property type="entry name" value="URIDINE NUCLEOSIDASE"/>
    <property type="match status" value="1"/>
</dbReference>
<dbReference type="InterPro" id="IPR036452">
    <property type="entry name" value="Ribo_hydro-like"/>
</dbReference>
<evidence type="ECO:0000256" key="1">
    <source>
        <dbReference type="ARBA" id="ARBA00022801"/>
    </source>
</evidence>
<dbReference type="GO" id="GO:0005829">
    <property type="term" value="C:cytosol"/>
    <property type="evidence" value="ECO:0007669"/>
    <property type="project" value="TreeGrafter"/>
</dbReference>
<dbReference type="EMBL" id="LHYB01000041">
    <property type="protein sequence ID" value="KXB04304.1"/>
    <property type="molecule type" value="Genomic_DNA"/>
</dbReference>
<feature type="domain" description="Inosine/uridine-preferring nucleoside hydrolase" evidence="3">
    <location>
        <begin position="5"/>
        <end position="320"/>
    </location>
</feature>
<dbReference type="Gene3D" id="3.90.245.10">
    <property type="entry name" value="Ribonucleoside hydrolase-like"/>
    <property type="match status" value="1"/>
</dbReference>
<reference evidence="4 5" key="1">
    <citation type="journal article" date="2016" name="Sci. Rep.">
        <title>Metabolic traits of an uncultured archaeal lineage -MSBL1- from brine pools of the Red Sea.</title>
        <authorList>
            <person name="Mwirichia R."/>
            <person name="Alam I."/>
            <person name="Rashid M."/>
            <person name="Vinu M."/>
            <person name="Ba-Alawi W."/>
            <person name="Anthony Kamau A."/>
            <person name="Kamanda Ngugi D."/>
            <person name="Goker M."/>
            <person name="Klenk H.P."/>
            <person name="Bajic V."/>
            <person name="Stingl U."/>
        </authorList>
    </citation>
    <scope>NUCLEOTIDE SEQUENCE [LARGE SCALE GENOMIC DNA]</scope>
    <source>
        <strain evidence="4">SCGC-AAA261O19</strain>
    </source>
</reference>
<dbReference type="Proteomes" id="UP000070076">
    <property type="component" value="Unassembled WGS sequence"/>
</dbReference>
<keyword evidence="1" id="KW-0378">Hydrolase</keyword>
<proteinExistence type="predicted"/>
<evidence type="ECO:0000256" key="2">
    <source>
        <dbReference type="ARBA" id="ARBA00023295"/>
    </source>
</evidence>
<sequence length="331" mass="36001">MTKKVIIDVDTGIDDALGILLALNSPELDVVCITTVSGNLGVEEVTRNTLQVLELANSEKIPVAKGMNSPLSPDKKEEEIIIVNGKKVNGGEYFHGKNGLGDYKLPQPKTRPVKDHAVDFLIDKIRSNPHEITLITTAPLTNVGKAVMEDPKIARLVDEHIMMGGAYGLTPYGYGNVTPVSEFNVWADPIAANKVFSSKLSTIAVGLDVTQDPSVALTEDCLDHFTQETELNAFISSLISFHIKRGQGAAYPHDPIAVSAAIDREIFEIKDFLVKIETEGTIARGQTVVEKRPEAFVTMRGEVKTPNARICCGIDGGKFMNLFLNRLSKMG</sequence>
<gene>
    <name evidence="4" type="ORF">AKJ48_03025</name>
</gene>
<keyword evidence="5" id="KW-1185">Reference proteome</keyword>
<evidence type="ECO:0000313" key="4">
    <source>
        <dbReference type="EMBL" id="KXB04304.1"/>
    </source>
</evidence>
<dbReference type="SUPFAM" id="SSF53590">
    <property type="entry name" value="Nucleoside hydrolase"/>
    <property type="match status" value="1"/>
</dbReference>
<dbReference type="GO" id="GO:0006152">
    <property type="term" value="P:purine nucleoside catabolic process"/>
    <property type="evidence" value="ECO:0007669"/>
    <property type="project" value="TreeGrafter"/>
</dbReference>
<dbReference type="InterPro" id="IPR023186">
    <property type="entry name" value="IUNH"/>
</dbReference>
<dbReference type="GO" id="GO:0008477">
    <property type="term" value="F:purine nucleosidase activity"/>
    <property type="evidence" value="ECO:0007669"/>
    <property type="project" value="TreeGrafter"/>
</dbReference>
<dbReference type="PANTHER" id="PTHR12304">
    <property type="entry name" value="INOSINE-URIDINE PREFERRING NUCLEOSIDE HYDROLASE"/>
    <property type="match status" value="1"/>
</dbReference>
<evidence type="ECO:0000259" key="3">
    <source>
        <dbReference type="Pfam" id="PF01156"/>
    </source>
</evidence>
<dbReference type="InterPro" id="IPR001910">
    <property type="entry name" value="Inosine/uridine_hydrolase_dom"/>
</dbReference>
<keyword evidence="2" id="KW-0326">Glycosidase</keyword>
<protein>
    <recommendedName>
        <fullName evidence="3">Inosine/uridine-preferring nucleoside hydrolase domain-containing protein</fullName>
    </recommendedName>
</protein>